<evidence type="ECO:0000256" key="1">
    <source>
        <dbReference type="ARBA" id="ARBA00004442"/>
    </source>
</evidence>
<evidence type="ECO:0000313" key="9">
    <source>
        <dbReference type="Proteomes" id="UP000448877"/>
    </source>
</evidence>
<dbReference type="RefSeq" id="WP_007214922.1">
    <property type="nucleotide sequence ID" value="NZ_CABMLT010000001.1"/>
</dbReference>
<evidence type="ECO:0000256" key="4">
    <source>
        <dbReference type="ARBA" id="ARBA00023136"/>
    </source>
</evidence>
<gene>
    <name evidence="8" type="ORF">F2Y81_08130</name>
</gene>
<keyword evidence="4" id="KW-0472">Membrane</keyword>
<evidence type="ECO:0000256" key="3">
    <source>
        <dbReference type="ARBA" id="ARBA00022729"/>
    </source>
</evidence>
<keyword evidence="5" id="KW-0998">Cell outer membrane</keyword>
<proteinExistence type="inferred from homology"/>
<evidence type="ECO:0000256" key="6">
    <source>
        <dbReference type="SAM" id="SignalP"/>
    </source>
</evidence>
<name>A0A108TH05_9BACE</name>
<feature type="chain" id="PRO_5030020298" evidence="6">
    <location>
        <begin position="20"/>
        <end position="515"/>
    </location>
</feature>
<reference evidence="8 9" key="1">
    <citation type="journal article" date="2019" name="Nat. Med.">
        <title>A library of human gut bacterial isolates paired with longitudinal multiomics data enables mechanistic microbiome research.</title>
        <authorList>
            <person name="Poyet M."/>
            <person name="Groussin M."/>
            <person name="Gibbons S.M."/>
            <person name="Avila-Pacheco J."/>
            <person name="Jiang X."/>
            <person name="Kearney S.M."/>
            <person name="Perrotta A.R."/>
            <person name="Berdy B."/>
            <person name="Zhao S."/>
            <person name="Lieberman T.D."/>
            <person name="Swanson P.K."/>
            <person name="Smith M."/>
            <person name="Roesemann S."/>
            <person name="Alexander J.E."/>
            <person name="Rich S.A."/>
            <person name="Livny J."/>
            <person name="Vlamakis H."/>
            <person name="Clish C."/>
            <person name="Bullock K."/>
            <person name="Deik A."/>
            <person name="Scott J."/>
            <person name="Pierce K.A."/>
            <person name="Xavier R.J."/>
            <person name="Alm E.J."/>
        </authorList>
    </citation>
    <scope>NUCLEOTIDE SEQUENCE [LARGE SCALE GENOMIC DNA]</scope>
    <source>
        <strain evidence="8 9">BIOML-A6</strain>
    </source>
</reference>
<organism evidence="8 9">
    <name type="scientific">Bacteroides cellulosilyticus</name>
    <dbReference type="NCBI Taxonomy" id="246787"/>
    <lineage>
        <taxon>Bacteria</taxon>
        <taxon>Pseudomonadati</taxon>
        <taxon>Bacteroidota</taxon>
        <taxon>Bacteroidia</taxon>
        <taxon>Bacteroidales</taxon>
        <taxon>Bacteroidaceae</taxon>
        <taxon>Bacteroides</taxon>
    </lineage>
</organism>
<evidence type="ECO:0000313" key="8">
    <source>
        <dbReference type="EMBL" id="KAA5420461.1"/>
    </source>
</evidence>
<dbReference type="Proteomes" id="UP000448877">
    <property type="component" value="Unassembled WGS sequence"/>
</dbReference>
<dbReference type="InterPro" id="IPR012944">
    <property type="entry name" value="SusD_RagB_dom"/>
</dbReference>
<evidence type="ECO:0000256" key="2">
    <source>
        <dbReference type="ARBA" id="ARBA00006275"/>
    </source>
</evidence>
<sequence>MKKNLLYILLFAMSLTSCGDFLELYPKTQLNDGDFYKTEDDVKMGLYGLMNTLQHSVDNIYSTFIYMSDEGDTGGGPGEGGYGLDLFQFDSNNCPNWWGGEWNLGMYEGIARANLLLSKLDGATMTDAARTRLRAEITFARMVFYYYMFIGYEQFVLIDRIILPDEMYSVPKASREDCYKFIMNDLDNTIIGNLPVTVPDEECGRYINDAAIVMKAKMILFARDESRYAEALNDMRQIINSKRYDLLPDFSRIWLQEGEFCQESIMEFVYTEKANSNDWGGYINGVCNNLPTWCSGRGIVDPRSAEEGGLGDGWGQATVKRNVYDWYEEGDTRREGTFIDYAVEAQKVRDLGYEVDFHVDDNQMSFDGFGNYKYHARKGYTSATSYLNYNNNFRFLRFADVLLLGTELDIRANGTASAEGQGWYSRIRKRAFGDDNHTPDLTKMNKQEALDVIFNERGLEFAYELHRWIDLMRFDKGAEILGEKGWTEKYRYMPISQMDLDEADGNLTQNPGWSK</sequence>
<comment type="caution">
    <text evidence="8">The sequence shown here is derived from an EMBL/GenBank/DDBJ whole genome shotgun (WGS) entry which is preliminary data.</text>
</comment>
<dbReference type="PROSITE" id="PS51257">
    <property type="entry name" value="PROKAR_LIPOPROTEIN"/>
    <property type="match status" value="1"/>
</dbReference>
<dbReference type="InterPro" id="IPR011990">
    <property type="entry name" value="TPR-like_helical_dom_sf"/>
</dbReference>
<dbReference type="EMBL" id="VVYV01000010">
    <property type="protein sequence ID" value="KAA5420461.1"/>
    <property type="molecule type" value="Genomic_DNA"/>
</dbReference>
<keyword evidence="3 6" id="KW-0732">Signal</keyword>
<dbReference type="AlphaFoldDB" id="A0A108TH05"/>
<feature type="domain" description="RagB/SusD" evidence="7">
    <location>
        <begin position="263"/>
        <end position="478"/>
    </location>
</feature>
<dbReference type="GO" id="GO:0009279">
    <property type="term" value="C:cell outer membrane"/>
    <property type="evidence" value="ECO:0007669"/>
    <property type="project" value="UniProtKB-SubCell"/>
</dbReference>
<feature type="signal peptide" evidence="6">
    <location>
        <begin position="1"/>
        <end position="19"/>
    </location>
</feature>
<dbReference type="Pfam" id="PF07980">
    <property type="entry name" value="SusD_RagB"/>
    <property type="match status" value="1"/>
</dbReference>
<dbReference type="SUPFAM" id="SSF48452">
    <property type="entry name" value="TPR-like"/>
    <property type="match status" value="1"/>
</dbReference>
<dbReference type="GeneID" id="66307162"/>
<comment type="similarity">
    <text evidence="2">Belongs to the SusD family.</text>
</comment>
<protein>
    <submittedName>
        <fullName evidence="8">RagB/SusD family nutrient uptake outer membrane protein</fullName>
    </submittedName>
</protein>
<evidence type="ECO:0000256" key="5">
    <source>
        <dbReference type="ARBA" id="ARBA00023237"/>
    </source>
</evidence>
<comment type="subcellular location">
    <subcellularLocation>
        <location evidence="1">Cell outer membrane</location>
    </subcellularLocation>
</comment>
<accession>A0A108TH05</accession>
<dbReference type="Gene3D" id="1.25.40.390">
    <property type="match status" value="1"/>
</dbReference>
<evidence type="ECO:0000259" key="7">
    <source>
        <dbReference type="Pfam" id="PF07980"/>
    </source>
</evidence>